<comment type="caution">
    <text evidence="1">The sequence shown here is derived from an EMBL/GenBank/DDBJ whole genome shotgun (WGS) entry which is preliminary data.</text>
</comment>
<dbReference type="PANTHER" id="PTHR36849">
    <property type="entry name" value="CYTOPLASMIC PROTEIN-RELATED"/>
    <property type="match status" value="1"/>
</dbReference>
<sequence>MEKISIKRIYVPYDPKDGFRILVDRLWPRGMKRENARVDQWMKEVAPSTELRTWFGHDPAKWDEFKKRYRKELQENNAMDTLISFVKEKDHITLLYGAKDEKHNQAVVLADFIVEHGFSNS</sequence>
<dbReference type="PANTHER" id="PTHR36849:SF1">
    <property type="entry name" value="CYTOPLASMIC PROTEIN"/>
    <property type="match status" value="1"/>
</dbReference>
<dbReference type="Pfam" id="PF22752">
    <property type="entry name" value="DUF488-N3i"/>
    <property type="match status" value="1"/>
</dbReference>
<accession>A0ABQ1LHJ5</accession>
<protein>
    <recommendedName>
        <fullName evidence="3">DUF488 domain-containing protein</fullName>
    </recommendedName>
</protein>
<gene>
    <name evidence="1" type="ORF">GCM10011386_14260</name>
</gene>
<reference evidence="2" key="1">
    <citation type="journal article" date="2019" name="Int. J. Syst. Evol. Microbiol.">
        <title>The Global Catalogue of Microorganisms (GCM) 10K type strain sequencing project: providing services to taxonomists for standard genome sequencing and annotation.</title>
        <authorList>
            <consortium name="The Broad Institute Genomics Platform"/>
            <consortium name="The Broad Institute Genome Sequencing Center for Infectious Disease"/>
            <person name="Wu L."/>
            <person name="Ma J."/>
        </authorList>
    </citation>
    <scope>NUCLEOTIDE SEQUENCE [LARGE SCALE GENOMIC DNA]</scope>
    <source>
        <strain evidence="2">CGMCC 1.15342</strain>
    </source>
</reference>
<name>A0ABQ1LHJ5_9SPHI</name>
<dbReference type="RefSeq" id="WP_188748983.1">
    <property type="nucleotide sequence ID" value="NZ_BMIK01000003.1"/>
</dbReference>
<dbReference type="Proteomes" id="UP000597338">
    <property type="component" value="Unassembled WGS sequence"/>
</dbReference>
<proteinExistence type="predicted"/>
<evidence type="ECO:0008006" key="3">
    <source>
        <dbReference type="Google" id="ProtNLM"/>
    </source>
</evidence>
<dbReference type="InterPro" id="IPR052552">
    <property type="entry name" value="YeaO-like"/>
</dbReference>
<evidence type="ECO:0000313" key="1">
    <source>
        <dbReference type="EMBL" id="GGC23476.1"/>
    </source>
</evidence>
<organism evidence="1 2">
    <name type="scientific">Parapedobacter defluvii</name>
    <dbReference type="NCBI Taxonomy" id="2045106"/>
    <lineage>
        <taxon>Bacteria</taxon>
        <taxon>Pseudomonadati</taxon>
        <taxon>Bacteroidota</taxon>
        <taxon>Sphingobacteriia</taxon>
        <taxon>Sphingobacteriales</taxon>
        <taxon>Sphingobacteriaceae</taxon>
        <taxon>Parapedobacter</taxon>
    </lineage>
</organism>
<evidence type="ECO:0000313" key="2">
    <source>
        <dbReference type="Proteomes" id="UP000597338"/>
    </source>
</evidence>
<dbReference type="EMBL" id="BMIK01000003">
    <property type="protein sequence ID" value="GGC23476.1"/>
    <property type="molecule type" value="Genomic_DNA"/>
</dbReference>
<keyword evidence="2" id="KW-1185">Reference proteome</keyword>